<dbReference type="AlphaFoldDB" id="A0A251QIV9"/>
<evidence type="ECO:0000313" key="2">
    <source>
        <dbReference type="Proteomes" id="UP000006882"/>
    </source>
</evidence>
<organism evidence="1 2">
    <name type="scientific">Prunus persica</name>
    <name type="common">Peach</name>
    <name type="synonym">Amygdalus persica</name>
    <dbReference type="NCBI Taxonomy" id="3760"/>
    <lineage>
        <taxon>Eukaryota</taxon>
        <taxon>Viridiplantae</taxon>
        <taxon>Streptophyta</taxon>
        <taxon>Embryophyta</taxon>
        <taxon>Tracheophyta</taxon>
        <taxon>Spermatophyta</taxon>
        <taxon>Magnoliopsida</taxon>
        <taxon>eudicotyledons</taxon>
        <taxon>Gunneridae</taxon>
        <taxon>Pentapetalae</taxon>
        <taxon>rosids</taxon>
        <taxon>fabids</taxon>
        <taxon>Rosales</taxon>
        <taxon>Rosaceae</taxon>
        <taxon>Amygdaloideae</taxon>
        <taxon>Amygdaleae</taxon>
        <taxon>Prunus</taxon>
    </lineage>
</organism>
<sequence length="74" mass="8860">MLLTSAFHKKWKVRSRLFIKKINKKEVCRRLKDENTFHFRENLTEIPTQECLGEFINSLVCLIFFSLSVLLDEL</sequence>
<evidence type="ECO:0000313" key="1">
    <source>
        <dbReference type="EMBL" id="ONI23777.1"/>
    </source>
</evidence>
<protein>
    <submittedName>
        <fullName evidence="1">Uncharacterized protein</fullName>
    </submittedName>
</protein>
<keyword evidence="2" id="KW-1185">Reference proteome</keyword>
<dbReference type="EMBL" id="CM007652">
    <property type="protein sequence ID" value="ONI23777.1"/>
    <property type="molecule type" value="Genomic_DNA"/>
</dbReference>
<reference evidence="1 2" key="1">
    <citation type="journal article" date="2013" name="Nat. Genet.">
        <title>The high-quality draft genome of peach (Prunus persica) identifies unique patterns of genetic diversity, domestication and genome evolution.</title>
        <authorList>
            <consortium name="International Peach Genome Initiative"/>
            <person name="Verde I."/>
            <person name="Abbott A.G."/>
            <person name="Scalabrin S."/>
            <person name="Jung S."/>
            <person name="Shu S."/>
            <person name="Marroni F."/>
            <person name="Zhebentyayeva T."/>
            <person name="Dettori M.T."/>
            <person name="Grimwood J."/>
            <person name="Cattonaro F."/>
            <person name="Zuccolo A."/>
            <person name="Rossini L."/>
            <person name="Jenkins J."/>
            <person name="Vendramin E."/>
            <person name="Meisel L.A."/>
            <person name="Decroocq V."/>
            <person name="Sosinski B."/>
            <person name="Prochnik S."/>
            <person name="Mitros T."/>
            <person name="Policriti A."/>
            <person name="Cipriani G."/>
            <person name="Dondini L."/>
            <person name="Ficklin S."/>
            <person name="Goodstein D.M."/>
            <person name="Xuan P."/>
            <person name="Del Fabbro C."/>
            <person name="Aramini V."/>
            <person name="Copetti D."/>
            <person name="Gonzalez S."/>
            <person name="Horner D.S."/>
            <person name="Falchi R."/>
            <person name="Lucas S."/>
            <person name="Mica E."/>
            <person name="Maldonado J."/>
            <person name="Lazzari B."/>
            <person name="Bielenberg D."/>
            <person name="Pirona R."/>
            <person name="Miculan M."/>
            <person name="Barakat A."/>
            <person name="Testolin R."/>
            <person name="Stella A."/>
            <person name="Tartarini S."/>
            <person name="Tonutti P."/>
            <person name="Arus P."/>
            <person name="Orellana A."/>
            <person name="Wells C."/>
            <person name="Main D."/>
            <person name="Vizzotto G."/>
            <person name="Silva H."/>
            <person name="Salamini F."/>
            <person name="Schmutz J."/>
            <person name="Morgante M."/>
            <person name="Rokhsar D.S."/>
        </authorList>
    </citation>
    <scope>NUCLEOTIDE SEQUENCE [LARGE SCALE GENOMIC DNA]</scope>
    <source>
        <strain evidence="2">cv. Nemared</strain>
    </source>
</reference>
<accession>A0A251QIV9</accession>
<dbReference type="Gramene" id="ONI23777">
    <property type="protein sequence ID" value="ONI23777"/>
    <property type="gene ID" value="PRUPE_2G207500"/>
</dbReference>
<gene>
    <name evidence="1" type="ORF">PRUPE_2G207500</name>
</gene>
<name>A0A251QIV9_PRUPE</name>
<proteinExistence type="predicted"/>
<dbReference type="Proteomes" id="UP000006882">
    <property type="component" value="Chromosome G2"/>
</dbReference>